<dbReference type="InterPro" id="IPR001214">
    <property type="entry name" value="SET_dom"/>
</dbReference>
<feature type="domain" description="SET" evidence="2">
    <location>
        <begin position="146"/>
        <end position="310"/>
    </location>
</feature>
<protein>
    <recommendedName>
        <fullName evidence="2">SET domain-containing protein</fullName>
    </recommendedName>
</protein>
<dbReference type="InterPro" id="IPR046341">
    <property type="entry name" value="SET_dom_sf"/>
</dbReference>
<evidence type="ECO:0000256" key="1">
    <source>
        <dbReference type="SAM" id="MobiDB-lite"/>
    </source>
</evidence>
<dbReference type="Pfam" id="PF00856">
    <property type="entry name" value="SET"/>
    <property type="match status" value="1"/>
</dbReference>
<evidence type="ECO:0000313" key="3">
    <source>
        <dbReference type="EMBL" id="KAE9970586.1"/>
    </source>
</evidence>
<evidence type="ECO:0000313" key="4">
    <source>
        <dbReference type="Proteomes" id="UP000433883"/>
    </source>
</evidence>
<dbReference type="PANTHER" id="PTHR47332">
    <property type="entry name" value="SET DOMAIN-CONTAINING PROTEIN 5"/>
    <property type="match status" value="1"/>
</dbReference>
<proteinExistence type="predicted"/>
<dbReference type="SUPFAM" id="SSF82199">
    <property type="entry name" value="SET domain"/>
    <property type="match status" value="1"/>
</dbReference>
<evidence type="ECO:0000259" key="2">
    <source>
        <dbReference type="PROSITE" id="PS50280"/>
    </source>
</evidence>
<accession>A0A8H3YVG1</accession>
<dbReference type="InterPro" id="IPR053185">
    <property type="entry name" value="SET_domain_protein"/>
</dbReference>
<dbReference type="PROSITE" id="PS50280">
    <property type="entry name" value="SET"/>
    <property type="match status" value="1"/>
</dbReference>
<dbReference type="AlphaFoldDB" id="A0A8H3YVG1"/>
<organism evidence="3 4">
    <name type="scientific">Venturia inaequalis</name>
    <name type="common">Apple scab fungus</name>
    <dbReference type="NCBI Taxonomy" id="5025"/>
    <lineage>
        <taxon>Eukaryota</taxon>
        <taxon>Fungi</taxon>
        <taxon>Dikarya</taxon>
        <taxon>Ascomycota</taxon>
        <taxon>Pezizomycotina</taxon>
        <taxon>Dothideomycetes</taxon>
        <taxon>Pleosporomycetidae</taxon>
        <taxon>Venturiales</taxon>
        <taxon>Venturiaceae</taxon>
        <taxon>Venturia</taxon>
    </lineage>
</organism>
<sequence length="455" mass="51314">MRVSKSFGAALCLARVFSHDSSPSLDDSSPSLDNPSPNSDDSSPSLDLPLGVGRDLQALIDLQKNDTATDPDFIYRHEIHTLQHDIPYNPESECIWDTPRKQRYCVFTHPEFDHGKGISIVTTPQRAKVLFETSLSSASKDHGFAQESSSYRTVARVEGKGRGMFANRRLPAGSIITQDAPILFIDHNWMQDKAPGEYYEALLASAVEKLPETTRQTFEDLHAQRPEGLNSWVTKMWTNTYELAGGPRDDWPGLNDEEDLGMLAIHANISKINHSCRPNTASQWDWASLSHKLYALRDIAADEELTMAYFDTKQSSQDRHQYLTERLNFECGCNLCKAENKTIDLSDDRISEILMLETYLENRQIAPADSTEMAESLVSLYEQERLYTYMAKAYALAAIEWNGVGQEYKARAWAYKSVQAGMIVGESAMVGGYADDMDDLLDGARAHWSWRHRVH</sequence>
<comment type="caution">
    <text evidence="3">The sequence shown here is derived from an EMBL/GenBank/DDBJ whole genome shotgun (WGS) entry which is preliminary data.</text>
</comment>
<dbReference type="Proteomes" id="UP000433883">
    <property type="component" value="Unassembled WGS sequence"/>
</dbReference>
<dbReference type="PANTHER" id="PTHR47332:SF6">
    <property type="entry name" value="SET DOMAIN-CONTAINING PROTEIN"/>
    <property type="match status" value="1"/>
</dbReference>
<gene>
    <name evidence="3" type="ORF">BLS_004858</name>
</gene>
<dbReference type="Gene3D" id="2.170.270.10">
    <property type="entry name" value="SET domain"/>
    <property type="match status" value="1"/>
</dbReference>
<reference evidence="3 4" key="1">
    <citation type="submission" date="2019-11" db="EMBL/GenBank/DDBJ databases">
        <title>Venturia inaequalis Genome Resource.</title>
        <authorList>
            <person name="Lichtner F.J."/>
        </authorList>
    </citation>
    <scope>NUCLEOTIDE SEQUENCE [LARGE SCALE GENOMIC DNA]</scope>
    <source>
        <strain evidence="3">Bline_iso_100314</strain>
    </source>
</reference>
<dbReference type="CDD" id="cd20071">
    <property type="entry name" value="SET_SMYD"/>
    <property type="match status" value="1"/>
</dbReference>
<feature type="region of interest" description="Disordered" evidence="1">
    <location>
        <begin position="20"/>
        <end position="48"/>
    </location>
</feature>
<name>A0A8H3YVG1_VENIN</name>
<dbReference type="SMART" id="SM00317">
    <property type="entry name" value="SET"/>
    <property type="match status" value="1"/>
</dbReference>
<dbReference type="EMBL" id="WNWQ01000322">
    <property type="protein sequence ID" value="KAE9970586.1"/>
    <property type="molecule type" value="Genomic_DNA"/>
</dbReference>